<organism evidence="1 2">
    <name type="scientific">Solea senegalensis</name>
    <name type="common">Senegalese sole</name>
    <dbReference type="NCBI Taxonomy" id="28829"/>
    <lineage>
        <taxon>Eukaryota</taxon>
        <taxon>Metazoa</taxon>
        <taxon>Chordata</taxon>
        <taxon>Craniata</taxon>
        <taxon>Vertebrata</taxon>
        <taxon>Euteleostomi</taxon>
        <taxon>Actinopterygii</taxon>
        <taxon>Neopterygii</taxon>
        <taxon>Teleostei</taxon>
        <taxon>Neoteleostei</taxon>
        <taxon>Acanthomorphata</taxon>
        <taxon>Carangaria</taxon>
        <taxon>Pleuronectiformes</taxon>
        <taxon>Pleuronectoidei</taxon>
        <taxon>Soleidae</taxon>
        <taxon>Solea</taxon>
    </lineage>
</organism>
<keyword evidence="2" id="KW-1185">Reference proteome</keyword>
<dbReference type="AlphaFoldDB" id="A0AAV6QKW6"/>
<gene>
    <name evidence="1" type="ORF">JOB18_043069</name>
</gene>
<protein>
    <submittedName>
        <fullName evidence="1">Uncharacterized protein</fullName>
    </submittedName>
</protein>
<dbReference type="EMBL" id="JAGKHQ010000017">
    <property type="protein sequence ID" value="KAG7490846.1"/>
    <property type="molecule type" value="Genomic_DNA"/>
</dbReference>
<name>A0AAV6QKW6_SOLSE</name>
<evidence type="ECO:0000313" key="2">
    <source>
        <dbReference type="Proteomes" id="UP000693946"/>
    </source>
</evidence>
<reference evidence="1 2" key="1">
    <citation type="journal article" date="2021" name="Sci. Rep.">
        <title>Chromosome anchoring in Senegalese sole (Solea senegalensis) reveals sex-associated markers and genome rearrangements in flatfish.</title>
        <authorList>
            <person name="Guerrero-Cozar I."/>
            <person name="Gomez-Garrido J."/>
            <person name="Berbel C."/>
            <person name="Martinez-Blanch J.F."/>
            <person name="Alioto T."/>
            <person name="Claros M.G."/>
            <person name="Gagnaire P.A."/>
            <person name="Manchado M."/>
        </authorList>
    </citation>
    <scope>NUCLEOTIDE SEQUENCE [LARGE SCALE GENOMIC DNA]</scope>
    <source>
        <strain evidence="1">Sse05_10M</strain>
    </source>
</reference>
<sequence length="51" mass="5724">MWCRAIIVNRADLSRHNRDDILSETPDAEFHAIAVFADGVEVKPVDVSVML</sequence>
<comment type="caution">
    <text evidence="1">The sequence shown here is derived from an EMBL/GenBank/DDBJ whole genome shotgun (WGS) entry which is preliminary data.</text>
</comment>
<proteinExistence type="predicted"/>
<evidence type="ECO:0000313" key="1">
    <source>
        <dbReference type="EMBL" id="KAG7490846.1"/>
    </source>
</evidence>
<dbReference type="Proteomes" id="UP000693946">
    <property type="component" value="Linkage Group LG5"/>
</dbReference>
<accession>A0AAV6QKW6</accession>